<dbReference type="Gene3D" id="2.80.10.50">
    <property type="match status" value="2"/>
</dbReference>
<evidence type="ECO:0000259" key="2">
    <source>
        <dbReference type="Pfam" id="PF14200"/>
    </source>
</evidence>
<accession>A0ABV9W454</accession>
<evidence type="ECO:0000313" key="4">
    <source>
        <dbReference type="Proteomes" id="UP001595912"/>
    </source>
</evidence>
<feature type="domain" description="Ricin B lectin" evidence="2">
    <location>
        <begin position="5"/>
        <end position="83"/>
    </location>
</feature>
<dbReference type="PROSITE" id="PS50231">
    <property type="entry name" value="RICIN_B_LECTIN"/>
    <property type="match status" value="1"/>
</dbReference>
<comment type="caution">
    <text evidence="3">The sequence shown here is derived from an EMBL/GenBank/DDBJ whole genome shotgun (WGS) entry which is preliminary data.</text>
</comment>
<reference evidence="4" key="1">
    <citation type="journal article" date="2019" name="Int. J. Syst. Evol. Microbiol.">
        <title>The Global Catalogue of Microorganisms (GCM) 10K type strain sequencing project: providing services to taxonomists for standard genome sequencing and annotation.</title>
        <authorList>
            <consortium name="The Broad Institute Genomics Platform"/>
            <consortium name="The Broad Institute Genome Sequencing Center for Infectious Disease"/>
            <person name="Wu L."/>
            <person name="Ma J."/>
        </authorList>
    </citation>
    <scope>NUCLEOTIDE SEQUENCE [LARGE SCALE GENOMIC DNA]</scope>
    <source>
        <strain evidence="4">CGMCC 4.7152</strain>
    </source>
</reference>
<dbReference type="Pfam" id="PF14200">
    <property type="entry name" value="RicinB_lectin_2"/>
    <property type="match status" value="1"/>
</dbReference>
<organism evidence="3 4">
    <name type="scientific">Dactylosporangium cerinum</name>
    <dbReference type="NCBI Taxonomy" id="1434730"/>
    <lineage>
        <taxon>Bacteria</taxon>
        <taxon>Bacillati</taxon>
        <taxon>Actinomycetota</taxon>
        <taxon>Actinomycetes</taxon>
        <taxon>Micromonosporales</taxon>
        <taxon>Micromonosporaceae</taxon>
        <taxon>Dactylosporangium</taxon>
    </lineage>
</organism>
<dbReference type="RefSeq" id="WP_380121194.1">
    <property type="nucleotide sequence ID" value="NZ_JBHSIU010000045.1"/>
</dbReference>
<evidence type="ECO:0000313" key="3">
    <source>
        <dbReference type="EMBL" id="MFC5002754.1"/>
    </source>
</evidence>
<feature type="region of interest" description="Disordered" evidence="1">
    <location>
        <begin position="78"/>
        <end position="99"/>
    </location>
</feature>
<dbReference type="SUPFAM" id="SSF50370">
    <property type="entry name" value="Ricin B-like lectins"/>
    <property type="match status" value="1"/>
</dbReference>
<dbReference type="EMBL" id="JBHSIU010000045">
    <property type="protein sequence ID" value="MFC5002754.1"/>
    <property type="molecule type" value="Genomic_DNA"/>
</dbReference>
<evidence type="ECO:0000256" key="1">
    <source>
        <dbReference type="SAM" id="MobiDB-lite"/>
    </source>
</evidence>
<dbReference type="CDD" id="cd00161">
    <property type="entry name" value="beta-trefoil_Ricin-like"/>
    <property type="match status" value="1"/>
</dbReference>
<protein>
    <submittedName>
        <fullName evidence="3">RICIN domain-containing protein</fullName>
    </submittedName>
</protein>
<proteinExistence type="predicted"/>
<sequence length="99" mass="10939">MSAQPDGSYYVINQQSGKYLEVKNNLGTDGAEVDQWSYTGCACQRWFFDYVGAGLYRIRNAGSGLNLDVTGGSLASSTPLEQYHDNSARPQRWRLTPAP</sequence>
<keyword evidence="4" id="KW-1185">Reference proteome</keyword>
<dbReference type="InterPro" id="IPR035992">
    <property type="entry name" value="Ricin_B-like_lectins"/>
</dbReference>
<dbReference type="Proteomes" id="UP001595912">
    <property type="component" value="Unassembled WGS sequence"/>
</dbReference>
<dbReference type="InterPro" id="IPR000772">
    <property type="entry name" value="Ricin_B_lectin"/>
</dbReference>
<name>A0ABV9W454_9ACTN</name>
<gene>
    <name evidence="3" type="ORF">ACFPIJ_33620</name>
</gene>